<feature type="compositionally biased region" description="Basic and acidic residues" evidence="1">
    <location>
        <begin position="34"/>
        <end position="45"/>
    </location>
</feature>
<feature type="region of interest" description="Disordered" evidence="1">
    <location>
        <begin position="34"/>
        <end position="81"/>
    </location>
</feature>
<organism evidence="2 3">
    <name type="scientific">Lentinus tigrinus ALCF2SS1-6</name>
    <dbReference type="NCBI Taxonomy" id="1328759"/>
    <lineage>
        <taxon>Eukaryota</taxon>
        <taxon>Fungi</taxon>
        <taxon>Dikarya</taxon>
        <taxon>Basidiomycota</taxon>
        <taxon>Agaricomycotina</taxon>
        <taxon>Agaricomycetes</taxon>
        <taxon>Polyporales</taxon>
        <taxon>Polyporaceae</taxon>
        <taxon>Lentinus</taxon>
    </lineage>
</organism>
<dbReference type="OrthoDB" id="2757024at2759"/>
<evidence type="ECO:0000313" key="2">
    <source>
        <dbReference type="EMBL" id="RPD67501.1"/>
    </source>
</evidence>
<accession>A0A5C2SWC5</accession>
<evidence type="ECO:0000256" key="1">
    <source>
        <dbReference type="SAM" id="MobiDB-lite"/>
    </source>
</evidence>
<feature type="region of interest" description="Disordered" evidence="1">
    <location>
        <begin position="141"/>
        <end position="225"/>
    </location>
</feature>
<feature type="compositionally biased region" description="Basic and acidic residues" evidence="1">
    <location>
        <begin position="64"/>
        <end position="77"/>
    </location>
</feature>
<evidence type="ECO:0000313" key="3">
    <source>
        <dbReference type="Proteomes" id="UP000313359"/>
    </source>
</evidence>
<dbReference type="Proteomes" id="UP000313359">
    <property type="component" value="Unassembled WGS sequence"/>
</dbReference>
<dbReference type="EMBL" id="ML122250">
    <property type="protein sequence ID" value="RPD67501.1"/>
    <property type="molecule type" value="Genomic_DNA"/>
</dbReference>
<protein>
    <submittedName>
        <fullName evidence="2">Uncharacterized protein</fullName>
    </submittedName>
</protein>
<keyword evidence="3" id="KW-1185">Reference proteome</keyword>
<proteinExistence type="predicted"/>
<reference evidence="2" key="1">
    <citation type="journal article" date="2018" name="Genome Biol. Evol.">
        <title>Genomics and development of Lentinus tigrinus, a white-rot wood-decaying mushroom with dimorphic fruiting bodies.</title>
        <authorList>
            <person name="Wu B."/>
            <person name="Xu Z."/>
            <person name="Knudson A."/>
            <person name="Carlson A."/>
            <person name="Chen N."/>
            <person name="Kovaka S."/>
            <person name="LaButti K."/>
            <person name="Lipzen A."/>
            <person name="Pennachio C."/>
            <person name="Riley R."/>
            <person name="Schakwitz W."/>
            <person name="Umezawa K."/>
            <person name="Ohm R.A."/>
            <person name="Grigoriev I.V."/>
            <person name="Nagy L.G."/>
            <person name="Gibbons J."/>
            <person name="Hibbett D."/>
        </authorList>
    </citation>
    <scope>NUCLEOTIDE SEQUENCE [LARGE SCALE GENOMIC DNA]</scope>
    <source>
        <strain evidence="2">ALCF2SS1-6</strain>
    </source>
</reference>
<dbReference type="AlphaFoldDB" id="A0A5C2SWC5"/>
<sequence length="225" mass="25357">MPNLLHSYGEQELWALKETRNEAYDYFWRVARQQEDSERARELRRAQSAAEEVNPGPEVGSASSDKETEAEAEEVGKGPEGVDAMVGALYEMMKLSGVQLNLEDRVMRELWGRETKEQQGKRAAEYYEKFTDAMGKVLEAAQLGEKRTAMRKAAKKAKKERMKAEKQEKGETSTRIDEEQSAGEDTMDVDEDPLEDLGLQDEAEASGDESSSSTETPPKKRARIE</sequence>
<feature type="compositionally biased region" description="Basic and acidic residues" evidence="1">
    <location>
        <begin position="162"/>
        <end position="178"/>
    </location>
</feature>
<name>A0A5C2SWC5_9APHY</name>
<feature type="compositionally biased region" description="Basic residues" evidence="1">
    <location>
        <begin position="149"/>
        <end position="161"/>
    </location>
</feature>
<gene>
    <name evidence="2" type="ORF">L227DRAFT_569624</name>
</gene>
<feature type="compositionally biased region" description="Acidic residues" evidence="1">
    <location>
        <begin position="179"/>
        <end position="207"/>
    </location>
</feature>